<dbReference type="AlphaFoldDB" id="A0A183LJQ4"/>
<evidence type="ECO:0000313" key="1">
    <source>
        <dbReference type="EMBL" id="VDO59778.1"/>
    </source>
</evidence>
<dbReference type="Proteomes" id="UP000277204">
    <property type="component" value="Unassembled WGS sequence"/>
</dbReference>
<reference evidence="1 2" key="1">
    <citation type="submission" date="2018-11" db="EMBL/GenBank/DDBJ databases">
        <authorList>
            <consortium name="Pathogen Informatics"/>
        </authorList>
    </citation>
    <scope>NUCLEOTIDE SEQUENCE [LARGE SCALE GENOMIC DNA]</scope>
    <source>
        <strain evidence="1 2">Zambia</strain>
    </source>
</reference>
<dbReference type="EMBL" id="UZAI01001231">
    <property type="protein sequence ID" value="VDO59778.1"/>
    <property type="molecule type" value="Genomic_DNA"/>
</dbReference>
<protein>
    <submittedName>
        <fullName evidence="1">Uncharacterized protein</fullName>
    </submittedName>
</protein>
<organism evidence="1 2">
    <name type="scientific">Schistosoma margrebowiei</name>
    <dbReference type="NCBI Taxonomy" id="48269"/>
    <lineage>
        <taxon>Eukaryota</taxon>
        <taxon>Metazoa</taxon>
        <taxon>Spiralia</taxon>
        <taxon>Lophotrochozoa</taxon>
        <taxon>Platyhelminthes</taxon>
        <taxon>Trematoda</taxon>
        <taxon>Digenea</taxon>
        <taxon>Strigeidida</taxon>
        <taxon>Schistosomatoidea</taxon>
        <taxon>Schistosomatidae</taxon>
        <taxon>Schistosoma</taxon>
    </lineage>
</organism>
<name>A0A183LJQ4_9TREM</name>
<evidence type="ECO:0000313" key="2">
    <source>
        <dbReference type="Proteomes" id="UP000277204"/>
    </source>
</evidence>
<sequence length="190" mass="22207">MSLLTTRATIYLGTWNVRTMWDTGRAVQIAVFQTVGLIDSIVHLITYLKIKLKTIINNQIYHENNNNFIKDLSFHSLIPYSQLHNFESMTFSLDYENDMNKNDYHCSQHVVMNTDTLKCINQCLLITDQSKYQFISGIKYRVYWYQLAKSEEFLKCLIEIIPTGYGDPYFQEIAMIVLTNICILAGYKTK</sequence>
<proteinExistence type="predicted"/>
<accession>A0A183LJQ4</accession>
<gene>
    <name evidence="1" type="ORF">SMRZ_LOCUS4029</name>
</gene>
<keyword evidence="2" id="KW-1185">Reference proteome</keyword>